<evidence type="ECO:0000256" key="1">
    <source>
        <dbReference type="ARBA" id="ARBA00023015"/>
    </source>
</evidence>
<dbReference type="Gene3D" id="1.10.10.10">
    <property type="entry name" value="Winged helix-like DNA-binding domain superfamily/Winged helix DNA-binding domain"/>
    <property type="match status" value="2"/>
</dbReference>
<evidence type="ECO:0000313" key="6">
    <source>
        <dbReference type="Proteomes" id="UP000331127"/>
    </source>
</evidence>
<evidence type="ECO:0000259" key="4">
    <source>
        <dbReference type="SMART" id="SM00345"/>
    </source>
</evidence>
<evidence type="ECO:0000256" key="2">
    <source>
        <dbReference type="ARBA" id="ARBA00023125"/>
    </source>
</evidence>
<dbReference type="GO" id="GO:0003677">
    <property type="term" value="F:DNA binding"/>
    <property type="evidence" value="ECO:0007669"/>
    <property type="project" value="UniProtKB-KW"/>
</dbReference>
<protein>
    <recommendedName>
        <fullName evidence="4">HTH gntR-type domain-containing protein</fullName>
    </recommendedName>
</protein>
<dbReference type="RefSeq" id="WP_155356733.1">
    <property type="nucleotide sequence ID" value="NZ_BAAAHL010000049.1"/>
</dbReference>
<dbReference type="OrthoDB" id="3564840at2"/>
<keyword evidence="6" id="KW-1185">Reference proteome</keyword>
<dbReference type="Proteomes" id="UP000331127">
    <property type="component" value="Unassembled WGS sequence"/>
</dbReference>
<dbReference type="InterPro" id="IPR036390">
    <property type="entry name" value="WH_DNA-bd_sf"/>
</dbReference>
<dbReference type="AlphaFoldDB" id="A0A5M3WRX9"/>
<proteinExistence type="predicted"/>
<dbReference type="InterPro" id="IPR036388">
    <property type="entry name" value="WH-like_DNA-bd_sf"/>
</dbReference>
<comment type="caution">
    <text evidence="5">The sequence shown here is derived from an EMBL/GenBank/DDBJ whole genome shotgun (WGS) entry which is preliminary data.</text>
</comment>
<sequence>MTAWAWILVQRVTDELAGRITSGELAPGAPVPTEAELQNTHSIQPAQAYWIWRQLQKRRLAHMTRGRVLVVGPPGEQWPSMWTPPIERRIAEVVGVLARRIRAGEIAVHERVATQEQLRSEFGISREVATEVRYRLEDLGWAYSIPHYGIFAAPADEWPVQGGGE</sequence>
<keyword evidence="2" id="KW-0238">DNA-binding</keyword>
<dbReference type="GO" id="GO:0003700">
    <property type="term" value="F:DNA-binding transcription factor activity"/>
    <property type="evidence" value="ECO:0007669"/>
    <property type="project" value="InterPro"/>
</dbReference>
<dbReference type="InterPro" id="IPR000524">
    <property type="entry name" value="Tscrpt_reg_HTH_GntR"/>
</dbReference>
<keyword evidence="1" id="KW-0805">Transcription regulation</keyword>
<evidence type="ECO:0000313" key="5">
    <source>
        <dbReference type="EMBL" id="GES11360.1"/>
    </source>
</evidence>
<gene>
    <name evidence="5" type="ORF">Amac_049570</name>
</gene>
<evidence type="ECO:0000256" key="3">
    <source>
        <dbReference type="ARBA" id="ARBA00023163"/>
    </source>
</evidence>
<keyword evidence="3" id="KW-0804">Transcription</keyword>
<accession>A0A5M3WRX9</accession>
<feature type="domain" description="HTH gntR-type" evidence="4">
    <location>
        <begin position="93"/>
        <end position="152"/>
    </location>
</feature>
<dbReference type="SMART" id="SM00345">
    <property type="entry name" value="HTH_GNTR"/>
    <property type="match status" value="1"/>
</dbReference>
<reference evidence="5 6" key="1">
    <citation type="submission" date="2019-10" db="EMBL/GenBank/DDBJ databases">
        <title>Whole genome shotgun sequence of Acrocarpospora macrocephala NBRC 16266.</title>
        <authorList>
            <person name="Ichikawa N."/>
            <person name="Kimura A."/>
            <person name="Kitahashi Y."/>
            <person name="Komaki H."/>
            <person name="Oguchi A."/>
        </authorList>
    </citation>
    <scope>NUCLEOTIDE SEQUENCE [LARGE SCALE GENOMIC DNA]</scope>
    <source>
        <strain evidence="5 6">NBRC 16266</strain>
    </source>
</reference>
<organism evidence="5 6">
    <name type="scientific">Acrocarpospora macrocephala</name>
    <dbReference type="NCBI Taxonomy" id="150177"/>
    <lineage>
        <taxon>Bacteria</taxon>
        <taxon>Bacillati</taxon>
        <taxon>Actinomycetota</taxon>
        <taxon>Actinomycetes</taxon>
        <taxon>Streptosporangiales</taxon>
        <taxon>Streptosporangiaceae</taxon>
        <taxon>Acrocarpospora</taxon>
    </lineage>
</organism>
<name>A0A5M3WRX9_9ACTN</name>
<dbReference type="SUPFAM" id="SSF46785">
    <property type="entry name" value="Winged helix' DNA-binding domain"/>
    <property type="match status" value="2"/>
</dbReference>
<dbReference type="EMBL" id="BLAE01000029">
    <property type="protein sequence ID" value="GES11360.1"/>
    <property type="molecule type" value="Genomic_DNA"/>
</dbReference>